<dbReference type="InterPro" id="IPR037171">
    <property type="entry name" value="NagB/RpiA_transferase-like"/>
</dbReference>
<keyword evidence="5" id="KW-1185">Reference proteome</keyword>
<dbReference type="InterPro" id="IPR046433">
    <property type="entry name" value="ActCoA_hydro"/>
</dbReference>
<dbReference type="GO" id="GO:0016747">
    <property type="term" value="F:acyltransferase activity, transferring groups other than amino-acyl groups"/>
    <property type="evidence" value="ECO:0007669"/>
    <property type="project" value="InterPro"/>
</dbReference>
<dbReference type="Gene3D" id="3.30.750.70">
    <property type="entry name" value="4-hydroxybutyrate coenzyme like domains"/>
    <property type="match status" value="1"/>
</dbReference>
<dbReference type="Pfam" id="PF02550">
    <property type="entry name" value="AcetylCoA_hydro"/>
    <property type="match status" value="1"/>
</dbReference>
<dbReference type="GO" id="GO:0008775">
    <property type="term" value="F:acetate CoA-transferase activity"/>
    <property type="evidence" value="ECO:0007669"/>
    <property type="project" value="InterPro"/>
</dbReference>
<gene>
    <name evidence="4" type="ORF">DSCW_45740</name>
</gene>
<dbReference type="InterPro" id="IPR000182">
    <property type="entry name" value="GNAT_dom"/>
</dbReference>
<organism evidence="4 5">
    <name type="scientific">Desulfosarcina widdelii</name>
    <dbReference type="NCBI Taxonomy" id="947919"/>
    <lineage>
        <taxon>Bacteria</taxon>
        <taxon>Pseudomonadati</taxon>
        <taxon>Thermodesulfobacteriota</taxon>
        <taxon>Desulfobacteria</taxon>
        <taxon>Desulfobacterales</taxon>
        <taxon>Desulfosarcinaceae</taxon>
        <taxon>Desulfosarcina</taxon>
    </lineage>
</organism>
<dbReference type="Gene3D" id="3.40.1080.10">
    <property type="entry name" value="Glutaconate Coenzyme A-transferase"/>
    <property type="match status" value="1"/>
</dbReference>
<accession>A0A5K7ZM66</accession>
<dbReference type="OrthoDB" id="9801795at2"/>
<sequence length="627" mass="68675">MGEPSYWADDYVKKTCKATEAIGRIRPGQRVFIGSSCGEPQHLVRVLSNASADLADLEIVRLMSLETTPLTLIANKSRGSSLNIRQFYSGSAKPKAIARHSRFITPMNLSAVPKLFKSRRMPIHVALIQTTPPDDFGCLSLGVAVDITLAAALSADLVIAQVNPRMPRVLGRSFLHVDDVDLFVEYEEPLITLGTTPDSNAADTIAQLIARLIDDGSTIQIGPGTTPKATLAAMKDKNDLGVHTQYITDPVMHLFSRGVITNRRKGFNDGKIVASSAVGSENLYEFINDNPVIEFHPSDYVNDGAIISRHNKMVAINVAMAVDLTGQVAADALPYNHFSGITGMVDFIRGAAMSEGGKSLLLLPATTMQGKKSRIVPMLDDTAVVVPRSDVNYICTEYGVVNLFGKSLQERALALISIAHPDFRDELFSHARRMGLLAIEQLQKGTITGVYPLRLEKMLEIDGEAVTIRPAKPVDARRIQEHFYNLDPDDVVARFFHRKERFNGQEAEKVSQVDYINNLTIVAVVGESGFGRVIGIGEYLLDPAVNMAEVAYSISGKWQHKGLGGLIQEKLAEGARSNGIAGLYAYTAPENQGMIRLFEKLPYQIETGKEDEMLVLRCRFDEPAVHA</sequence>
<dbReference type="Gene3D" id="3.40.1080.20">
    <property type="entry name" value="Acetyl-CoA hydrolase/transferase C-terminal domain"/>
    <property type="match status" value="1"/>
</dbReference>
<dbReference type="Proteomes" id="UP000427769">
    <property type="component" value="Chromosome"/>
</dbReference>
<dbReference type="GO" id="GO:0006083">
    <property type="term" value="P:acetate metabolic process"/>
    <property type="evidence" value="ECO:0007669"/>
    <property type="project" value="InterPro"/>
</dbReference>
<dbReference type="PANTHER" id="PTHR21432:SF20">
    <property type="entry name" value="ACETYL-COA HYDROLASE"/>
    <property type="match status" value="1"/>
</dbReference>
<reference evidence="4 5" key="1">
    <citation type="submission" date="2019-11" db="EMBL/GenBank/DDBJ databases">
        <title>Comparative genomics of hydrocarbon-degrading Desulfosarcina strains.</title>
        <authorList>
            <person name="Watanabe M."/>
            <person name="Kojima H."/>
            <person name="Fukui M."/>
        </authorList>
    </citation>
    <scope>NUCLEOTIDE SEQUENCE [LARGE SCALE GENOMIC DNA]</scope>
    <source>
        <strain evidence="4 5">PP31</strain>
    </source>
</reference>
<dbReference type="Pfam" id="PF13302">
    <property type="entry name" value="Acetyltransf_3"/>
    <property type="match status" value="1"/>
</dbReference>
<evidence type="ECO:0000256" key="1">
    <source>
        <dbReference type="ARBA" id="ARBA00009632"/>
    </source>
</evidence>
<comment type="similarity">
    <text evidence="1">Belongs to the acetyl-CoA hydrolase/transferase family.</text>
</comment>
<dbReference type="InterPro" id="IPR026888">
    <property type="entry name" value="AcetylCoA_hyd_C"/>
</dbReference>
<evidence type="ECO:0000313" key="4">
    <source>
        <dbReference type="EMBL" id="BBO77157.1"/>
    </source>
</evidence>
<dbReference type="RefSeq" id="WP_155305927.1">
    <property type="nucleotide sequence ID" value="NZ_AP021875.1"/>
</dbReference>
<dbReference type="Pfam" id="PF13336">
    <property type="entry name" value="AcetylCoA_hyd_C"/>
    <property type="match status" value="1"/>
</dbReference>
<dbReference type="InterPro" id="IPR016181">
    <property type="entry name" value="Acyl_CoA_acyltransferase"/>
</dbReference>
<evidence type="ECO:0000256" key="2">
    <source>
        <dbReference type="ARBA" id="ARBA00022679"/>
    </source>
</evidence>
<evidence type="ECO:0000313" key="5">
    <source>
        <dbReference type="Proteomes" id="UP000427769"/>
    </source>
</evidence>
<protein>
    <recommendedName>
        <fullName evidence="3">N-acetyltransferase domain-containing protein</fullName>
    </recommendedName>
</protein>
<dbReference type="AlphaFoldDB" id="A0A5K7ZM66"/>
<name>A0A5K7ZM66_9BACT</name>
<proteinExistence type="inferred from homology"/>
<keyword evidence="2" id="KW-0808">Transferase</keyword>
<dbReference type="PROSITE" id="PS51186">
    <property type="entry name" value="GNAT"/>
    <property type="match status" value="1"/>
</dbReference>
<dbReference type="InterPro" id="IPR003702">
    <property type="entry name" value="ActCoA_hydro_N"/>
</dbReference>
<dbReference type="EMBL" id="AP021875">
    <property type="protein sequence ID" value="BBO77157.1"/>
    <property type="molecule type" value="Genomic_DNA"/>
</dbReference>
<dbReference type="KEGG" id="dwd:DSCW_45740"/>
<evidence type="ECO:0000259" key="3">
    <source>
        <dbReference type="PROSITE" id="PS51186"/>
    </source>
</evidence>
<dbReference type="Gene3D" id="3.40.630.30">
    <property type="match status" value="1"/>
</dbReference>
<dbReference type="SUPFAM" id="SSF55729">
    <property type="entry name" value="Acyl-CoA N-acyltransferases (Nat)"/>
    <property type="match status" value="1"/>
</dbReference>
<feature type="domain" description="N-acetyltransferase" evidence="3">
    <location>
        <begin position="466"/>
        <end position="621"/>
    </location>
</feature>
<dbReference type="InterPro" id="IPR038460">
    <property type="entry name" value="AcetylCoA_hyd_C_sf"/>
</dbReference>
<dbReference type="SUPFAM" id="SSF100950">
    <property type="entry name" value="NagB/RpiA/CoA transferase-like"/>
    <property type="match status" value="2"/>
</dbReference>
<dbReference type="PANTHER" id="PTHR21432">
    <property type="entry name" value="ACETYL-COA HYDROLASE-RELATED"/>
    <property type="match status" value="1"/>
</dbReference>